<organism evidence="2">
    <name type="scientific">uncultured haloarchaeon</name>
    <dbReference type="NCBI Taxonomy" id="160804"/>
    <lineage>
        <taxon>Archaea</taxon>
        <taxon>Methanobacteriati</taxon>
        <taxon>Methanobacteriota</taxon>
        <taxon>Stenosarchaea group</taxon>
        <taxon>Halobacteria</taxon>
        <taxon>Halobacteriales</taxon>
        <taxon>Halobacteriaceae</taxon>
        <taxon>environmental samples</taxon>
    </lineage>
</organism>
<reference evidence="2" key="1">
    <citation type="journal article" date="2007" name="ISME J.">
        <title>Genomic plasticity in prokaryotes: the case of the square haloarchaeon.</title>
        <authorList>
            <person name="Cuadros-Orellana S."/>
            <person name="Martin-Cuadrado A.B."/>
            <person name="Legault B."/>
            <person name="D'Auria G."/>
            <person name="Zhaxybayeva O."/>
            <person name="Papke R.T."/>
            <person name="Rodriguez-Valera F."/>
        </authorList>
    </citation>
    <scope>NUCLEOTIDE SEQUENCE</scope>
</reference>
<sequence length="221" mass="25396">MSPSGSDHLLDAGESIWQAQKTHPFVVELADGTLDREAFEHWVKQDYRYLQDYARLWALAGTKAREEMRMTALLDVAHTILETEMDLHRSFAADYGISQEELEATAKAPTCVAYTNFLLRTAYEGSIAEIAAALYPCMQGYLDIADHMAELTDGTHEYTPFIDTYTSEEFRGDVAWGRSFVDDCWERYPGEREAMEEAFIMSAKLEYRFWEMAYTTEGWDI</sequence>
<dbReference type="InterPro" id="IPR027574">
    <property type="entry name" value="Thiaminase_II"/>
</dbReference>
<dbReference type="Gene3D" id="1.20.910.10">
    <property type="entry name" value="Heme oxygenase-like"/>
    <property type="match status" value="1"/>
</dbReference>
<evidence type="ECO:0000313" key="2">
    <source>
        <dbReference type="EMBL" id="ABC72343.1"/>
    </source>
</evidence>
<dbReference type="NCBIfam" id="TIGR04306">
    <property type="entry name" value="salvage_TenA"/>
    <property type="match status" value="1"/>
</dbReference>
<feature type="domain" description="Thiaminase-2/PQQC" evidence="1">
    <location>
        <begin position="14"/>
        <end position="215"/>
    </location>
</feature>
<dbReference type="Pfam" id="PF03070">
    <property type="entry name" value="TENA_THI-4"/>
    <property type="match status" value="1"/>
</dbReference>
<dbReference type="GO" id="GO:0006772">
    <property type="term" value="P:thiamine metabolic process"/>
    <property type="evidence" value="ECO:0007669"/>
    <property type="project" value="InterPro"/>
</dbReference>
<evidence type="ECO:0000259" key="1">
    <source>
        <dbReference type="Pfam" id="PF03070"/>
    </source>
</evidence>
<dbReference type="EMBL" id="DQ314492">
    <property type="protein sequence ID" value="ABC72343.1"/>
    <property type="molecule type" value="Genomic_DNA"/>
</dbReference>
<gene>
    <name evidence="2" type="primary">pqqB</name>
</gene>
<dbReference type="SUPFAM" id="SSF48613">
    <property type="entry name" value="Heme oxygenase-like"/>
    <property type="match status" value="1"/>
</dbReference>
<proteinExistence type="predicted"/>
<dbReference type="PANTHER" id="PTHR43198">
    <property type="entry name" value="BIFUNCTIONAL TH2 PROTEIN"/>
    <property type="match status" value="1"/>
</dbReference>
<dbReference type="InterPro" id="IPR016084">
    <property type="entry name" value="Haem_Oase-like_multi-hlx"/>
</dbReference>
<accession>Q2LGY4</accession>
<name>Q2LGY4_9EURY</name>
<dbReference type="GO" id="GO:0050334">
    <property type="term" value="F:thiaminase activity"/>
    <property type="evidence" value="ECO:0007669"/>
    <property type="project" value="InterPro"/>
</dbReference>
<dbReference type="PANTHER" id="PTHR43198:SF2">
    <property type="entry name" value="SI:CH1073-67J19.1-RELATED"/>
    <property type="match status" value="1"/>
</dbReference>
<dbReference type="InterPro" id="IPR050967">
    <property type="entry name" value="Thiamine_Salvage_TenA"/>
</dbReference>
<protein>
    <submittedName>
        <fullName evidence="2">Pyrroloquinoline quinone biosynthesis protein</fullName>
    </submittedName>
</protein>
<dbReference type="AlphaFoldDB" id="Q2LGY4"/>
<dbReference type="GO" id="GO:0005829">
    <property type="term" value="C:cytosol"/>
    <property type="evidence" value="ECO:0007669"/>
    <property type="project" value="TreeGrafter"/>
</dbReference>
<dbReference type="InterPro" id="IPR004305">
    <property type="entry name" value="Thiaminase-2/PQQC"/>
</dbReference>